<name>A0A098Y8B4_9ACTN</name>
<keyword evidence="3" id="KW-1185">Reference proteome</keyword>
<evidence type="ECO:0000259" key="1">
    <source>
        <dbReference type="SMART" id="SM01012"/>
    </source>
</evidence>
<dbReference type="InterPro" id="IPR005561">
    <property type="entry name" value="ANTAR"/>
</dbReference>
<dbReference type="SUPFAM" id="SSF55781">
    <property type="entry name" value="GAF domain-like"/>
    <property type="match status" value="1"/>
</dbReference>
<dbReference type="STRING" id="1522368.IN07_14260"/>
<organism evidence="2 3">
    <name type="scientific">Modestobacter caceresii</name>
    <dbReference type="NCBI Taxonomy" id="1522368"/>
    <lineage>
        <taxon>Bacteria</taxon>
        <taxon>Bacillati</taxon>
        <taxon>Actinomycetota</taxon>
        <taxon>Actinomycetes</taxon>
        <taxon>Geodermatophilales</taxon>
        <taxon>Geodermatophilaceae</taxon>
        <taxon>Modestobacter</taxon>
    </lineage>
</organism>
<sequence>MTGTSPAAQRFAAALGQLPPPELRGPEMLAVRLTQACVAALPIDGAGLSVHDVHGRRMPIGASDPAASLAERLQFTHGAGPCLRAHDDGRVIAFDAADIARNWPELHASLVGETPFRGVLSVPLPPPLGPLVVLDLWVREPATLPATDRDDVVQVTEALTRAMAATVTGAPVTGAQRGWWDGPDASSRARVWQATGMVNVALGLDTADALAVLRAHAFTAGRVVDDLADDLVTGRLSLAELRTADTSS</sequence>
<dbReference type="SMART" id="SM01012">
    <property type="entry name" value="ANTAR"/>
    <property type="match status" value="1"/>
</dbReference>
<dbReference type="AlphaFoldDB" id="A0A098Y8B4"/>
<comment type="caution">
    <text evidence="2">The sequence shown here is derived from an EMBL/GenBank/DDBJ whole genome shotgun (WGS) entry which is preliminary data.</text>
</comment>
<accession>A0A098Y8B4</accession>
<feature type="domain" description="ANTAR" evidence="1">
    <location>
        <begin position="155"/>
        <end position="232"/>
    </location>
</feature>
<dbReference type="OrthoDB" id="7466251at2"/>
<dbReference type="GO" id="GO:0003723">
    <property type="term" value="F:RNA binding"/>
    <property type="evidence" value="ECO:0007669"/>
    <property type="project" value="InterPro"/>
</dbReference>
<evidence type="ECO:0000313" key="2">
    <source>
        <dbReference type="EMBL" id="KGH45946.1"/>
    </source>
</evidence>
<dbReference type="EMBL" id="JPMX01000062">
    <property type="protein sequence ID" value="KGH45946.1"/>
    <property type="molecule type" value="Genomic_DNA"/>
</dbReference>
<dbReference type="RefSeq" id="WP_036336506.1">
    <property type="nucleotide sequence ID" value="NZ_JPMX01000062.1"/>
</dbReference>
<protein>
    <recommendedName>
        <fullName evidence="1">ANTAR domain-containing protein</fullName>
    </recommendedName>
</protein>
<dbReference type="Proteomes" id="UP000029713">
    <property type="component" value="Unassembled WGS sequence"/>
</dbReference>
<reference evidence="2 3" key="1">
    <citation type="submission" date="2014-07" db="EMBL/GenBank/DDBJ databases">
        <title>Biosystematic studies on Modestobacter strains isolated from extreme hyper-arid desert soil and from historic building.</title>
        <authorList>
            <person name="Bukarasam K."/>
            <person name="Bull A."/>
            <person name="Girard G."/>
            <person name="van Wezel G."/>
            <person name="Goodfellow M."/>
        </authorList>
    </citation>
    <scope>NUCLEOTIDE SEQUENCE [LARGE SCALE GENOMIC DNA]</scope>
    <source>
        <strain evidence="2 3">KNN45-2b</strain>
    </source>
</reference>
<proteinExistence type="predicted"/>
<evidence type="ECO:0000313" key="3">
    <source>
        <dbReference type="Proteomes" id="UP000029713"/>
    </source>
</evidence>
<gene>
    <name evidence="2" type="ORF">IN07_14260</name>
</gene>